<keyword evidence="2" id="KW-1185">Reference proteome</keyword>
<dbReference type="Proteomes" id="UP000663720">
    <property type="component" value="Chromosome"/>
</dbReference>
<gene>
    <name evidence="1" type="ORF">dnl_33110</name>
</gene>
<sequence>MMNTIKYYSFSNYSENKEYKSIENISIDVKTKKNIYKLIRLNDQQYYQLHKSSIAIFEDYGHMMSLYADKDILYSSFSKMFTALKLLFGESGKYYDDWKGSFSFPFLILNKDKEEIAYLMNIYNIRSSIEFGMRKLIKSADDTLERDIIHKPFEDFPREEINYFINFFVGYLYSSPQ</sequence>
<proteinExistence type="predicted"/>
<accession>A0A975B932</accession>
<evidence type="ECO:0000313" key="1">
    <source>
        <dbReference type="EMBL" id="QTA80993.1"/>
    </source>
</evidence>
<organism evidence="1 2">
    <name type="scientific">Desulfonema limicola</name>
    <dbReference type="NCBI Taxonomy" id="45656"/>
    <lineage>
        <taxon>Bacteria</taxon>
        <taxon>Pseudomonadati</taxon>
        <taxon>Thermodesulfobacteriota</taxon>
        <taxon>Desulfobacteria</taxon>
        <taxon>Desulfobacterales</taxon>
        <taxon>Desulfococcaceae</taxon>
        <taxon>Desulfonema</taxon>
    </lineage>
</organism>
<dbReference type="KEGG" id="dli:dnl_33110"/>
<evidence type="ECO:0000313" key="2">
    <source>
        <dbReference type="Proteomes" id="UP000663720"/>
    </source>
</evidence>
<reference evidence="1" key="1">
    <citation type="journal article" date="2021" name="Microb. Physiol.">
        <title>Proteogenomic Insights into the Physiology of Marine, Sulfate-Reducing, Filamentous Desulfonema limicola and Desulfonema magnum.</title>
        <authorList>
            <person name="Schnaars V."/>
            <person name="Wohlbrand L."/>
            <person name="Scheve S."/>
            <person name="Hinrichs C."/>
            <person name="Reinhardt R."/>
            <person name="Rabus R."/>
        </authorList>
    </citation>
    <scope>NUCLEOTIDE SEQUENCE</scope>
    <source>
        <strain evidence="1">5ac10</strain>
    </source>
</reference>
<name>A0A975B932_9BACT</name>
<dbReference type="AlphaFoldDB" id="A0A975B932"/>
<protein>
    <submittedName>
        <fullName evidence="1">Uncharacterized protein</fullName>
    </submittedName>
</protein>
<dbReference type="EMBL" id="CP061799">
    <property type="protein sequence ID" value="QTA80993.1"/>
    <property type="molecule type" value="Genomic_DNA"/>
</dbReference>